<dbReference type="EMBL" id="JAOTLW010000013">
    <property type="protein sequence ID" value="MDI5832623.1"/>
    <property type="molecule type" value="Genomic_DNA"/>
</dbReference>
<name>A0ABT6UF09_9GAMM</name>
<comment type="caution">
    <text evidence="1">The sequence shown here is derived from an EMBL/GenBank/DDBJ whole genome shotgun (WGS) entry which is preliminary data.</text>
</comment>
<reference evidence="1 2" key="1">
    <citation type="submission" date="2022-09" db="EMBL/GenBank/DDBJ databases">
        <title>The outer-membrane cytochrome OmcA is essential for infection of Shewanella oneidensis by a zebrafish-associated bacteriophage.</title>
        <authorList>
            <person name="Grenfell A.W."/>
            <person name="Intile P."/>
            <person name="Mcfarlane J."/>
            <person name="Leung D."/>
            <person name="Abdalla K."/>
            <person name="Wold M."/>
            <person name="Kees E."/>
            <person name="Gralnick J."/>
        </authorList>
    </citation>
    <scope>NUCLEOTIDE SEQUENCE [LARGE SCALE GENOMIC DNA]</scope>
    <source>
        <strain evidence="1 2">NF-5</strain>
    </source>
</reference>
<organism evidence="1 2">
    <name type="scientific">Shewanella xiamenensis</name>
    <dbReference type="NCBI Taxonomy" id="332186"/>
    <lineage>
        <taxon>Bacteria</taxon>
        <taxon>Pseudomonadati</taxon>
        <taxon>Pseudomonadota</taxon>
        <taxon>Gammaproteobacteria</taxon>
        <taxon>Alteromonadales</taxon>
        <taxon>Shewanellaceae</taxon>
        <taxon>Shewanella</taxon>
    </lineage>
</organism>
<evidence type="ECO:0000313" key="2">
    <source>
        <dbReference type="Proteomes" id="UP001159075"/>
    </source>
</evidence>
<keyword evidence="2" id="KW-1185">Reference proteome</keyword>
<dbReference type="RefSeq" id="WP_282679594.1">
    <property type="nucleotide sequence ID" value="NZ_CP106875.1"/>
</dbReference>
<sequence>MINQIESFQISFYFSIICEENVYKNWKGFSKSNDRVYQLADGFNPLNDNHIEQLFINLKKFCRDIELYPHSSNALYIYMLDLISLCGEKLLNSSREACFDSIIDRFNINLFLLTERAFVNNNVLFSHMLRRLKALSLPESKAALISTFNRGLLSWLGSEAFNDRLALILKLFPELRSELKLEKLLSIAIINSYPGTLMILCDYIRIDEKLIGFIGPTSFSN</sequence>
<protein>
    <submittedName>
        <fullName evidence="1">Uncharacterized protein</fullName>
    </submittedName>
</protein>
<dbReference type="Proteomes" id="UP001159075">
    <property type="component" value="Unassembled WGS sequence"/>
</dbReference>
<gene>
    <name evidence="1" type="ORF">ODY93_13670</name>
</gene>
<evidence type="ECO:0000313" key="1">
    <source>
        <dbReference type="EMBL" id="MDI5832623.1"/>
    </source>
</evidence>
<accession>A0ABT6UF09</accession>
<proteinExistence type="predicted"/>